<dbReference type="Gene3D" id="1.20.144.10">
    <property type="entry name" value="Phosphatidic acid phosphatase type 2/haloperoxidase"/>
    <property type="match status" value="1"/>
</dbReference>
<dbReference type="EMBL" id="JAECZO010000063">
    <property type="protein sequence ID" value="KAK7195875.1"/>
    <property type="molecule type" value="Genomic_DNA"/>
</dbReference>
<comment type="caution">
    <text evidence="3">The sequence shown here is derived from an EMBL/GenBank/DDBJ whole genome shotgun (WGS) entry which is preliminary data.</text>
</comment>
<gene>
    <name evidence="3" type="ORF">NESM_000520100</name>
</gene>
<evidence type="ECO:0000313" key="4">
    <source>
        <dbReference type="Proteomes" id="UP001430356"/>
    </source>
</evidence>
<feature type="transmembrane region" description="Helical" evidence="1">
    <location>
        <begin position="197"/>
        <end position="218"/>
    </location>
</feature>
<feature type="transmembrane region" description="Helical" evidence="1">
    <location>
        <begin position="157"/>
        <end position="177"/>
    </location>
</feature>
<sequence>MRLLSRINYYVDKSCSLGVVGAVAFVNVYTLQYFPSTVVVPFLTSCSCVAAAISKALKRVVNQSRPRGAPKLSPGMPSNHATSLSFLCVATVYGLQRYAASIVDGTAADAAAVRRMLTDSAPLPSLPVEFVRPLQVLVAVYSVYATSLRVVQGHHTVAQVTVGYALGILFATLTLLGNYGGYTGARAGGRVDDLPSLAKVAVMAASVTVSLVAMRAIVRGALPQRARRAVARSA</sequence>
<dbReference type="SUPFAM" id="SSF48317">
    <property type="entry name" value="Acid phosphatase/Vanadium-dependent haloperoxidase"/>
    <property type="match status" value="1"/>
</dbReference>
<evidence type="ECO:0000313" key="3">
    <source>
        <dbReference type="EMBL" id="KAK7195875.1"/>
    </source>
</evidence>
<accession>A0AAW0ESC2</accession>
<feature type="transmembrane region" description="Helical" evidence="1">
    <location>
        <begin position="38"/>
        <end position="57"/>
    </location>
</feature>
<keyword evidence="4" id="KW-1185">Reference proteome</keyword>
<keyword evidence="1" id="KW-0472">Membrane</keyword>
<protein>
    <submittedName>
        <fullName evidence="3">Divergent PAP2 family/PAP2 superfamily</fullName>
    </submittedName>
</protein>
<feature type="transmembrane region" description="Helical" evidence="1">
    <location>
        <begin position="7"/>
        <end position="26"/>
    </location>
</feature>
<dbReference type="Pfam" id="PF01569">
    <property type="entry name" value="PAP2"/>
    <property type="match status" value="1"/>
</dbReference>
<evidence type="ECO:0000259" key="2">
    <source>
        <dbReference type="Pfam" id="PF01569"/>
    </source>
</evidence>
<reference evidence="3 4" key="1">
    <citation type="journal article" date="2021" name="MBio">
        <title>A New Model Trypanosomatid, Novymonas esmeraldas: Genomic Perception of Its 'Candidatus Pandoraea novymonadis' Endosymbiont.</title>
        <authorList>
            <person name="Zakharova A."/>
            <person name="Saura A."/>
            <person name="Butenko A."/>
            <person name="Podesvova L."/>
            <person name="Warmusova S."/>
            <person name="Kostygov A.Y."/>
            <person name="Nenarokova A."/>
            <person name="Lukes J."/>
            <person name="Opperdoes F.R."/>
            <person name="Yurchenko V."/>
        </authorList>
    </citation>
    <scope>NUCLEOTIDE SEQUENCE [LARGE SCALE GENOMIC DNA]</scope>
    <source>
        <strain evidence="3 4">E262AT.01</strain>
    </source>
</reference>
<evidence type="ECO:0000256" key="1">
    <source>
        <dbReference type="SAM" id="Phobius"/>
    </source>
</evidence>
<proteinExistence type="predicted"/>
<dbReference type="Proteomes" id="UP001430356">
    <property type="component" value="Unassembled WGS sequence"/>
</dbReference>
<keyword evidence="1" id="KW-1133">Transmembrane helix</keyword>
<dbReference type="InterPro" id="IPR036938">
    <property type="entry name" value="PAP2/HPO_sf"/>
</dbReference>
<name>A0AAW0ESC2_9TRYP</name>
<feature type="domain" description="Phosphatidic acid phosphatase type 2/haloperoxidase" evidence="2">
    <location>
        <begin position="58"/>
        <end position="175"/>
    </location>
</feature>
<dbReference type="AlphaFoldDB" id="A0AAW0ESC2"/>
<dbReference type="InterPro" id="IPR000326">
    <property type="entry name" value="PAP2/HPO"/>
</dbReference>
<keyword evidence="1" id="KW-0812">Transmembrane</keyword>
<organism evidence="3 4">
    <name type="scientific">Novymonas esmeraldas</name>
    <dbReference type="NCBI Taxonomy" id="1808958"/>
    <lineage>
        <taxon>Eukaryota</taxon>
        <taxon>Discoba</taxon>
        <taxon>Euglenozoa</taxon>
        <taxon>Kinetoplastea</taxon>
        <taxon>Metakinetoplastina</taxon>
        <taxon>Trypanosomatida</taxon>
        <taxon>Trypanosomatidae</taxon>
        <taxon>Novymonas</taxon>
    </lineage>
</organism>